<protein>
    <submittedName>
        <fullName evidence="2">Uncharacterized protein</fullName>
    </submittedName>
</protein>
<name>A0A919DIY9_9ACTN</name>
<dbReference type="EMBL" id="BNBT01000018">
    <property type="protein sequence ID" value="GHE49077.1"/>
    <property type="molecule type" value="Genomic_DNA"/>
</dbReference>
<dbReference type="Proteomes" id="UP000608024">
    <property type="component" value="Unassembled WGS sequence"/>
</dbReference>
<comment type="caution">
    <text evidence="2">The sequence shown here is derived from an EMBL/GenBank/DDBJ whole genome shotgun (WGS) entry which is preliminary data.</text>
</comment>
<dbReference type="AlphaFoldDB" id="A0A919DIY9"/>
<reference evidence="2" key="2">
    <citation type="submission" date="2020-09" db="EMBL/GenBank/DDBJ databases">
        <authorList>
            <person name="Sun Q."/>
            <person name="Ohkuma M."/>
        </authorList>
    </citation>
    <scope>NUCLEOTIDE SEQUENCE</scope>
    <source>
        <strain evidence="2">JCM 4784</strain>
    </source>
</reference>
<gene>
    <name evidence="2" type="ORF">GCM10018785_18270</name>
</gene>
<organism evidence="2 3">
    <name type="scientific">Streptomyces longispororuber</name>
    <dbReference type="NCBI Taxonomy" id="68230"/>
    <lineage>
        <taxon>Bacteria</taxon>
        <taxon>Bacillati</taxon>
        <taxon>Actinomycetota</taxon>
        <taxon>Actinomycetes</taxon>
        <taxon>Kitasatosporales</taxon>
        <taxon>Streptomycetaceae</taxon>
        <taxon>Streptomyces</taxon>
    </lineage>
</organism>
<proteinExistence type="predicted"/>
<evidence type="ECO:0000313" key="2">
    <source>
        <dbReference type="EMBL" id="GHE49077.1"/>
    </source>
</evidence>
<evidence type="ECO:0000256" key="1">
    <source>
        <dbReference type="SAM" id="MobiDB-lite"/>
    </source>
</evidence>
<reference evidence="2" key="1">
    <citation type="journal article" date="2014" name="Int. J. Syst. Evol. Microbiol.">
        <title>Complete genome sequence of Corynebacterium casei LMG S-19264T (=DSM 44701T), isolated from a smear-ripened cheese.</title>
        <authorList>
            <consortium name="US DOE Joint Genome Institute (JGI-PGF)"/>
            <person name="Walter F."/>
            <person name="Albersmeier A."/>
            <person name="Kalinowski J."/>
            <person name="Ruckert C."/>
        </authorList>
    </citation>
    <scope>NUCLEOTIDE SEQUENCE</scope>
    <source>
        <strain evidence="2">JCM 4784</strain>
    </source>
</reference>
<dbReference type="RefSeq" id="WP_190135339.1">
    <property type="nucleotide sequence ID" value="NZ_BNBT01000018.1"/>
</dbReference>
<accession>A0A919DIY9</accession>
<evidence type="ECO:0000313" key="3">
    <source>
        <dbReference type="Proteomes" id="UP000608024"/>
    </source>
</evidence>
<sequence length="95" mass="10235">MSMKKIVAGSMLTLTATGIAVTPAVADEEVHGHYSQNIEIIRDLCPTIQDIDVLTIEVLDEARAFQCNEVRQHSKVHDSSSAPALPLLGSVQNHG</sequence>
<feature type="compositionally biased region" description="Low complexity" evidence="1">
    <location>
        <begin position="79"/>
        <end position="88"/>
    </location>
</feature>
<keyword evidence="3" id="KW-1185">Reference proteome</keyword>
<feature type="region of interest" description="Disordered" evidence="1">
    <location>
        <begin position="73"/>
        <end position="95"/>
    </location>
</feature>